<gene>
    <name evidence="2" type="ORF">GQ607_011364</name>
</gene>
<evidence type="ECO:0000313" key="3">
    <source>
        <dbReference type="Proteomes" id="UP000434172"/>
    </source>
</evidence>
<comment type="caution">
    <text evidence="2">The sequence shown here is derived from an EMBL/GenBank/DDBJ whole genome shotgun (WGS) entry which is preliminary data.</text>
</comment>
<proteinExistence type="predicted"/>
<feature type="region of interest" description="Disordered" evidence="1">
    <location>
        <begin position="87"/>
        <end position="112"/>
    </location>
</feature>
<feature type="compositionally biased region" description="Polar residues" evidence="1">
    <location>
        <begin position="36"/>
        <end position="46"/>
    </location>
</feature>
<sequence length="112" mass="12617">MTSVHLARRAHHRSIPTTSKSISPMILNQKVPINFANETKLSSQPPRSRHGPHEDRQKHSHPATQAFHVNAARTPLSPQNRFFLSVSDKKAHAPSWQKSYTKPPKETDCPSP</sequence>
<feature type="compositionally biased region" description="Basic residues" evidence="1">
    <location>
        <begin position="1"/>
        <end position="14"/>
    </location>
</feature>
<feature type="region of interest" description="Disordered" evidence="1">
    <location>
        <begin position="1"/>
        <end position="67"/>
    </location>
</feature>
<evidence type="ECO:0000256" key="1">
    <source>
        <dbReference type="SAM" id="MobiDB-lite"/>
    </source>
</evidence>
<protein>
    <submittedName>
        <fullName evidence="2">Uncharacterized protein</fullName>
    </submittedName>
</protein>
<organism evidence="2 3">
    <name type="scientific">Colletotrichum asianum</name>
    <dbReference type="NCBI Taxonomy" id="702518"/>
    <lineage>
        <taxon>Eukaryota</taxon>
        <taxon>Fungi</taxon>
        <taxon>Dikarya</taxon>
        <taxon>Ascomycota</taxon>
        <taxon>Pezizomycotina</taxon>
        <taxon>Sordariomycetes</taxon>
        <taxon>Hypocreomycetidae</taxon>
        <taxon>Glomerellales</taxon>
        <taxon>Glomerellaceae</taxon>
        <taxon>Colletotrichum</taxon>
        <taxon>Colletotrichum gloeosporioides species complex</taxon>
    </lineage>
</organism>
<reference evidence="2 3" key="1">
    <citation type="submission" date="2019-12" db="EMBL/GenBank/DDBJ databases">
        <title>A genome sequence resource for the geographically widespread anthracnose pathogen Colletotrichum asianum.</title>
        <authorList>
            <person name="Meng Y."/>
        </authorList>
    </citation>
    <scope>NUCLEOTIDE SEQUENCE [LARGE SCALE GENOMIC DNA]</scope>
    <source>
        <strain evidence="2 3">ICMP 18580</strain>
    </source>
</reference>
<accession>A0A8H3W2V8</accession>
<name>A0A8H3W2V8_9PEZI</name>
<keyword evidence="3" id="KW-1185">Reference proteome</keyword>
<feature type="compositionally biased region" description="Basic and acidic residues" evidence="1">
    <location>
        <begin position="103"/>
        <end position="112"/>
    </location>
</feature>
<dbReference type="EMBL" id="WOWK01000072">
    <property type="protein sequence ID" value="KAF0321361.1"/>
    <property type="molecule type" value="Genomic_DNA"/>
</dbReference>
<evidence type="ECO:0000313" key="2">
    <source>
        <dbReference type="EMBL" id="KAF0321361.1"/>
    </source>
</evidence>
<dbReference type="AlphaFoldDB" id="A0A8H3W2V8"/>
<dbReference type="Proteomes" id="UP000434172">
    <property type="component" value="Unassembled WGS sequence"/>
</dbReference>